<evidence type="ECO:0000313" key="4">
    <source>
        <dbReference type="EMBL" id="GAA3608797.1"/>
    </source>
</evidence>
<evidence type="ECO:0000256" key="1">
    <source>
        <dbReference type="ARBA" id="ARBA00022729"/>
    </source>
</evidence>
<evidence type="ECO:0008006" key="6">
    <source>
        <dbReference type="Google" id="ProtNLM"/>
    </source>
</evidence>
<keyword evidence="3" id="KW-0812">Transmembrane</keyword>
<gene>
    <name evidence="4" type="ORF">GCM10022236_08070</name>
</gene>
<reference evidence="5" key="1">
    <citation type="journal article" date="2019" name="Int. J. Syst. Evol. Microbiol.">
        <title>The Global Catalogue of Microorganisms (GCM) 10K type strain sequencing project: providing services to taxonomists for standard genome sequencing and annotation.</title>
        <authorList>
            <consortium name="The Broad Institute Genomics Platform"/>
            <consortium name="The Broad Institute Genome Sequencing Center for Infectious Disease"/>
            <person name="Wu L."/>
            <person name="Ma J."/>
        </authorList>
    </citation>
    <scope>NUCLEOTIDE SEQUENCE [LARGE SCALE GENOMIC DNA]</scope>
    <source>
        <strain evidence="5">JCM 16929</strain>
    </source>
</reference>
<dbReference type="InterPro" id="IPR029050">
    <property type="entry name" value="Immunoprotect_excell_Ig-like"/>
</dbReference>
<evidence type="ECO:0000256" key="3">
    <source>
        <dbReference type="SAM" id="Phobius"/>
    </source>
</evidence>
<dbReference type="EMBL" id="BAABAB010000006">
    <property type="protein sequence ID" value="GAA3608797.1"/>
    <property type="molecule type" value="Genomic_DNA"/>
</dbReference>
<protein>
    <recommendedName>
        <fullName evidence="6">DUF4352 domain-containing protein</fullName>
    </recommendedName>
</protein>
<name>A0ABP6ZG92_9ACTN</name>
<evidence type="ECO:0000256" key="2">
    <source>
        <dbReference type="SAM" id="MobiDB-lite"/>
    </source>
</evidence>
<dbReference type="Proteomes" id="UP001501490">
    <property type="component" value="Unassembled WGS sequence"/>
</dbReference>
<comment type="caution">
    <text evidence="4">The sequence shown here is derived from an EMBL/GenBank/DDBJ whole genome shotgun (WGS) entry which is preliminary data.</text>
</comment>
<sequence length="226" mass="22406">MTSDVPETDAPRRKTVIWIAVGTAALIAAIVVVLLTRGGNSPGAGPGTDQTPSASAGASSAASGQPSAAVTTPVPSASIPAPTATGTPTVVPTKPTSATTAPLDQKASLGNGVSVKVSKIESVKGEAQGPGEIAGPAVRVTVEVTNGTDKEVPMDLALVNVYYGKKKTPASTLSGPGLSPLSAPIPAGKSASGTYVFSVPSDQRDPLTVEFSYTTDAPTVIFSGKP</sequence>
<organism evidence="4 5">
    <name type="scientific">Microlunatus ginsengisoli</name>
    <dbReference type="NCBI Taxonomy" id="363863"/>
    <lineage>
        <taxon>Bacteria</taxon>
        <taxon>Bacillati</taxon>
        <taxon>Actinomycetota</taxon>
        <taxon>Actinomycetes</taxon>
        <taxon>Propionibacteriales</taxon>
        <taxon>Propionibacteriaceae</taxon>
        <taxon>Microlunatus</taxon>
    </lineage>
</organism>
<evidence type="ECO:0000313" key="5">
    <source>
        <dbReference type="Proteomes" id="UP001501490"/>
    </source>
</evidence>
<dbReference type="Gene3D" id="2.60.40.1240">
    <property type="match status" value="1"/>
</dbReference>
<keyword evidence="5" id="KW-1185">Reference proteome</keyword>
<feature type="compositionally biased region" description="Low complexity" evidence="2">
    <location>
        <begin position="52"/>
        <end position="102"/>
    </location>
</feature>
<proteinExistence type="predicted"/>
<feature type="transmembrane region" description="Helical" evidence="3">
    <location>
        <begin position="15"/>
        <end position="35"/>
    </location>
</feature>
<feature type="region of interest" description="Disordered" evidence="2">
    <location>
        <begin position="42"/>
        <end position="105"/>
    </location>
</feature>
<accession>A0ABP6ZG92</accession>
<keyword evidence="3" id="KW-1133">Transmembrane helix</keyword>
<keyword evidence="1" id="KW-0732">Signal</keyword>
<keyword evidence="3" id="KW-0472">Membrane</keyword>